<dbReference type="InterPro" id="IPR016181">
    <property type="entry name" value="Acyl_CoA_acyltransferase"/>
</dbReference>
<dbReference type="Gene3D" id="3.40.630.30">
    <property type="match status" value="1"/>
</dbReference>
<gene>
    <name evidence="4" type="ORF">FHX44_112787</name>
</gene>
<comment type="caution">
    <text evidence="4">The sequence shown here is derived from an EMBL/GenBank/DDBJ whole genome shotgun (WGS) entry which is preliminary data.</text>
</comment>
<evidence type="ECO:0000313" key="4">
    <source>
        <dbReference type="EMBL" id="TWF76889.1"/>
    </source>
</evidence>
<dbReference type="SUPFAM" id="SSF55729">
    <property type="entry name" value="Acyl-CoA N-acyltransferases (Nat)"/>
    <property type="match status" value="1"/>
</dbReference>
<dbReference type="EMBL" id="VIWU01000001">
    <property type="protein sequence ID" value="TWF76889.1"/>
    <property type="molecule type" value="Genomic_DNA"/>
</dbReference>
<dbReference type="GO" id="GO:0016747">
    <property type="term" value="F:acyltransferase activity, transferring groups other than amino-acyl groups"/>
    <property type="evidence" value="ECO:0007669"/>
    <property type="project" value="InterPro"/>
</dbReference>
<dbReference type="AlphaFoldDB" id="A0A561SPU9"/>
<feature type="domain" description="N-acetyltransferase" evidence="3">
    <location>
        <begin position="9"/>
        <end position="170"/>
    </location>
</feature>
<keyword evidence="1" id="KW-0808">Transferase</keyword>
<dbReference type="PANTHER" id="PTHR43877:SF1">
    <property type="entry name" value="ACETYLTRANSFERASE"/>
    <property type="match status" value="1"/>
</dbReference>
<evidence type="ECO:0000256" key="1">
    <source>
        <dbReference type="ARBA" id="ARBA00022679"/>
    </source>
</evidence>
<evidence type="ECO:0000259" key="3">
    <source>
        <dbReference type="PROSITE" id="PS51186"/>
    </source>
</evidence>
<keyword evidence="4" id="KW-0689">Ribosomal protein</keyword>
<keyword evidence="5" id="KW-1185">Reference proteome</keyword>
<dbReference type="InterPro" id="IPR000182">
    <property type="entry name" value="GNAT_dom"/>
</dbReference>
<evidence type="ECO:0000256" key="2">
    <source>
        <dbReference type="ARBA" id="ARBA00023315"/>
    </source>
</evidence>
<proteinExistence type="predicted"/>
<keyword evidence="4" id="KW-0687">Ribonucleoprotein</keyword>
<dbReference type="GO" id="GO:0005840">
    <property type="term" value="C:ribosome"/>
    <property type="evidence" value="ECO:0007669"/>
    <property type="project" value="UniProtKB-KW"/>
</dbReference>
<dbReference type="CDD" id="cd04301">
    <property type="entry name" value="NAT_SF"/>
    <property type="match status" value="1"/>
</dbReference>
<protein>
    <submittedName>
        <fullName evidence="4">Ribosomal protein S18 acetylase RimI-like enzyme</fullName>
    </submittedName>
</protein>
<name>A0A561SPU9_9PSEU</name>
<evidence type="ECO:0000313" key="5">
    <source>
        <dbReference type="Proteomes" id="UP000321261"/>
    </source>
</evidence>
<dbReference type="Pfam" id="PF00583">
    <property type="entry name" value="Acetyltransf_1"/>
    <property type="match status" value="1"/>
</dbReference>
<reference evidence="4 5" key="1">
    <citation type="submission" date="2019-06" db="EMBL/GenBank/DDBJ databases">
        <title>Sequencing the genomes of 1000 actinobacteria strains.</title>
        <authorList>
            <person name="Klenk H.-P."/>
        </authorList>
    </citation>
    <scope>NUCLEOTIDE SEQUENCE [LARGE SCALE GENOMIC DNA]</scope>
    <source>
        <strain evidence="4 5">DSM 45671</strain>
    </source>
</reference>
<organism evidence="4 5">
    <name type="scientific">Pseudonocardia hierapolitana</name>
    <dbReference type="NCBI Taxonomy" id="1128676"/>
    <lineage>
        <taxon>Bacteria</taxon>
        <taxon>Bacillati</taxon>
        <taxon>Actinomycetota</taxon>
        <taxon>Actinomycetes</taxon>
        <taxon>Pseudonocardiales</taxon>
        <taxon>Pseudonocardiaceae</taxon>
        <taxon>Pseudonocardia</taxon>
    </lineage>
</organism>
<dbReference type="PANTHER" id="PTHR43877">
    <property type="entry name" value="AMINOALKYLPHOSPHONATE N-ACETYLTRANSFERASE-RELATED-RELATED"/>
    <property type="match status" value="1"/>
</dbReference>
<dbReference type="PROSITE" id="PS51186">
    <property type="entry name" value="GNAT"/>
    <property type="match status" value="1"/>
</dbReference>
<dbReference type="RefSeq" id="WP_147256172.1">
    <property type="nucleotide sequence ID" value="NZ_VIWU01000001.1"/>
</dbReference>
<accession>A0A561SPU9</accession>
<sequence>MAENEPAAIHFRSAHAGDAERVAALHAASWQRHYRGAYADAYLDGDVLADRRAVWSARLAEPAGSITVLAEDGSDLAGFVHIVLDEDAEWGSLVDNLHVALPHQRTGLGTALLAHAAQGVLERAATPATYLWVLEQNTTAREFYRARGGAHVEEAPVPPPGGVPSRLEGAPTMCRIAWPDASVLVRR</sequence>
<dbReference type="Proteomes" id="UP000321261">
    <property type="component" value="Unassembled WGS sequence"/>
</dbReference>
<keyword evidence="2" id="KW-0012">Acyltransferase</keyword>
<dbReference type="OrthoDB" id="9799092at2"/>
<dbReference type="InterPro" id="IPR050832">
    <property type="entry name" value="Bact_Acetyltransf"/>
</dbReference>